<proteinExistence type="predicted"/>
<reference evidence="1" key="1">
    <citation type="submission" date="2018-07" db="EMBL/GenBank/DDBJ databases">
        <authorList>
            <consortium name="GenomeTrakr network: Whole genome sequencing for foodborne pathogen traceback"/>
        </authorList>
    </citation>
    <scope>NUCLEOTIDE SEQUENCE</scope>
    <source>
        <strain evidence="1">ADRDL-16-8871</strain>
    </source>
</reference>
<organism evidence="1">
    <name type="scientific">Salmonella enterica subsp. enterica serovar Agona</name>
    <dbReference type="NCBI Taxonomy" id="58095"/>
    <lineage>
        <taxon>Bacteria</taxon>
        <taxon>Pseudomonadati</taxon>
        <taxon>Pseudomonadota</taxon>
        <taxon>Gammaproteobacteria</taxon>
        <taxon>Enterobacterales</taxon>
        <taxon>Enterobacteriaceae</taxon>
        <taxon>Salmonella</taxon>
    </lineage>
</organism>
<sequence>VFINHSVDEFDAAYWLLFNRVASRDPEMAKEVFGVSRELAELVAKATDSQLRHMSGTTVTHFTLRFAPSIIEEILDDSREELTHPVLKKLQQSLQGRGRWR</sequence>
<dbReference type="SUPFAM" id="SSF63592">
    <property type="entry name" value="Flagellar transcriptional activator FlhD"/>
    <property type="match status" value="1"/>
</dbReference>
<dbReference type="InterPro" id="IPR036194">
    <property type="entry name" value="FlhD_sf"/>
</dbReference>
<dbReference type="Gene3D" id="1.10.4000.10">
    <property type="entry name" value="Flagellar transcriptional activator FlhD"/>
    <property type="match status" value="1"/>
</dbReference>
<comment type="caution">
    <text evidence="1">The sequence shown here is derived from an EMBL/GenBank/DDBJ whole genome shotgun (WGS) entry which is preliminary data.</text>
</comment>
<evidence type="ECO:0000313" key="1">
    <source>
        <dbReference type="EMBL" id="EDC9469644.1"/>
    </source>
</evidence>
<dbReference type="AlphaFoldDB" id="A0A627U9U3"/>
<protein>
    <submittedName>
        <fullName evidence="1">Transcriptional regulator</fullName>
    </submittedName>
</protein>
<accession>A0A627U9U3</accession>
<name>A0A627U9U3_SALET</name>
<gene>
    <name evidence="1" type="ORF">BH418_23585</name>
</gene>
<feature type="non-terminal residue" evidence="1">
    <location>
        <position position="1"/>
    </location>
</feature>
<dbReference type="EMBL" id="AALSOQ010000044">
    <property type="protein sequence ID" value="EDC9469644.1"/>
    <property type="molecule type" value="Genomic_DNA"/>
</dbReference>